<evidence type="ECO:0000256" key="1">
    <source>
        <dbReference type="SAM" id="MobiDB-lite"/>
    </source>
</evidence>
<reference evidence="3" key="2">
    <citation type="submission" date="2020-04" db="EMBL/GenBank/DDBJ databases">
        <authorList>
            <consortium name="NCBI Genome Project"/>
        </authorList>
    </citation>
    <scope>NUCLEOTIDE SEQUENCE</scope>
    <source>
        <strain evidence="3">CBS 342.82</strain>
    </source>
</reference>
<reference evidence="3" key="3">
    <citation type="submission" date="2025-08" db="UniProtKB">
        <authorList>
            <consortium name="RefSeq"/>
        </authorList>
    </citation>
    <scope>IDENTIFICATION</scope>
    <source>
        <strain evidence="3">CBS 342.82</strain>
    </source>
</reference>
<protein>
    <submittedName>
        <fullName evidence="3">Uncharacterized protein</fullName>
    </submittedName>
</protein>
<dbReference type="OrthoDB" id="9977870at2759"/>
<evidence type="ECO:0000313" key="2">
    <source>
        <dbReference type="Proteomes" id="UP000504637"/>
    </source>
</evidence>
<dbReference type="Proteomes" id="UP000504637">
    <property type="component" value="Unplaced"/>
</dbReference>
<gene>
    <name evidence="3" type="ORF">K489DRAFT_76093</name>
</gene>
<reference evidence="3" key="1">
    <citation type="submission" date="2020-01" db="EMBL/GenBank/DDBJ databases">
        <authorList>
            <consortium name="DOE Joint Genome Institute"/>
            <person name="Haridas S."/>
            <person name="Albert R."/>
            <person name="Binder M."/>
            <person name="Bloem J."/>
            <person name="Labutti K."/>
            <person name="Salamov A."/>
            <person name="Andreopoulos B."/>
            <person name="Baker S.E."/>
            <person name="Barry K."/>
            <person name="Bills G."/>
            <person name="Bluhm B.H."/>
            <person name="Cannon C."/>
            <person name="Castanera R."/>
            <person name="Culley D.E."/>
            <person name="Daum C."/>
            <person name="Ezra D."/>
            <person name="Gonzalez J.B."/>
            <person name="Henrissat B."/>
            <person name="Kuo A."/>
            <person name="Liang C."/>
            <person name="Lipzen A."/>
            <person name="Lutzoni F."/>
            <person name="Magnuson J."/>
            <person name="Mondo S."/>
            <person name="Nolan M."/>
            <person name="Ohm R."/>
            <person name="Pangilinan J."/>
            <person name="Park H.-J."/>
            <person name="Ramirez L."/>
            <person name="Alfaro M."/>
            <person name="Sun H."/>
            <person name="Tritt A."/>
            <person name="Yoshinaga Y."/>
            <person name="Zwiers L.-H."/>
            <person name="Turgeon B.G."/>
            <person name="Goodwin S.B."/>
            <person name="Spatafora J.W."/>
            <person name="Crous P.W."/>
            <person name="Grigoriev I.V."/>
        </authorList>
    </citation>
    <scope>NUCLEOTIDE SEQUENCE</scope>
    <source>
        <strain evidence="3">CBS 342.82</strain>
    </source>
</reference>
<feature type="region of interest" description="Disordered" evidence="1">
    <location>
        <begin position="188"/>
        <end position="219"/>
    </location>
</feature>
<name>A0A6J3LX18_9PEZI</name>
<organism evidence="3">
    <name type="scientific">Dissoconium aciculare CBS 342.82</name>
    <dbReference type="NCBI Taxonomy" id="1314786"/>
    <lineage>
        <taxon>Eukaryota</taxon>
        <taxon>Fungi</taxon>
        <taxon>Dikarya</taxon>
        <taxon>Ascomycota</taxon>
        <taxon>Pezizomycotina</taxon>
        <taxon>Dothideomycetes</taxon>
        <taxon>Dothideomycetidae</taxon>
        <taxon>Mycosphaerellales</taxon>
        <taxon>Dissoconiaceae</taxon>
        <taxon>Dissoconium</taxon>
    </lineage>
</organism>
<keyword evidence="2" id="KW-1185">Reference proteome</keyword>
<dbReference type="GeneID" id="54366705"/>
<dbReference type="RefSeq" id="XP_033456218.1">
    <property type="nucleotide sequence ID" value="XM_033608904.1"/>
</dbReference>
<proteinExistence type="predicted"/>
<sequence length="538" mass="60393">MPDQLPPSTSCDLKNLLDALQVDHHREDSGKQLQVEELGREIDPPYERYTRPSSMATLSSLASWRSTSVASKASVSTEVTSNYSIYSNDNHFSIRRPGSLPSYHTCDAVSVSTVSIEGIPTFPRSTAKRAPYESSTTLLQDDSPPPKKHFRRLRSLNFRSLYRTGSKTSLAEISVPYATDVPIHVIRGNASRPQTSRATTAPPPTHVGSSSTSRLVRHSDRPAKYVDAIVEEGQSPRVDTIAAKNAKSGTLDKPHLEQHPLPIPSHGIHTQFLPEETAERATTIDRERLHEIMQRPDYQDLIISQTADRDEFLSLVSKQRTELDAANDLIRSRSKTTQQAAVEDLHESHMLSLHEAEDKQVLAEASLLETQAKETRDLAIATRHMEAYCAGHYSTNLEPHHRPVTPADRAELSNALHLRDHLLPTRHAAAVNVLRGEQARRLRMRSARHDQQVRELLRHQRMEELEMERACSAEISRWRDDVHRTKVRLICRWEVQMACLEQRIAAELGIDLDWRLPCVELNECDGLGGGGGGGKEGR</sequence>
<accession>A0A6J3LX18</accession>
<evidence type="ECO:0000313" key="3">
    <source>
        <dbReference type="RefSeq" id="XP_033456218.1"/>
    </source>
</evidence>
<feature type="region of interest" description="Disordered" evidence="1">
    <location>
        <begin position="125"/>
        <end position="148"/>
    </location>
</feature>
<dbReference type="AlphaFoldDB" id="A0A6J3LX18"/>